<organism evidence="1 2">
    <name type="scientific">Moorena producens PAL-8-15-08-1</name>
    <dbReference type="NCBI Taxonomy" id="1458985"/>
    <lineage>
        <taxon>Bacteria</taxon>
        <taxon>Bacillati</taxon>
        <taxon>Cyanobacteriota</taxon>
        <taxon>Cyanophyceae</taxon>
        <taxon>Coleofasciculales</taxon>
        <taxon>Coleofasciculaceae</taxon>
        <taxon>Moorena</taxon>
    </lineage>
</organism>
<dbReference type="OrthoDB" id="9868939at2"/>
<dbReference type="AlphaFoldDB" id="A0A1D8TUI5"/>
<dbReference type="Proteomes" id="UP000177870">
    <property type="component" value="Chromosome"/>
</dbReference>
<name>A0A1D8TUI5_9CYAN</name>
<dbReference type="STRING" id="1458985.BJP34_19245"/>
<reference evidence="2" key="1">
    <citation type="submission" date="2016-10" db="EMBL/GenBank/DDBJ databases">
        <title>Comparative genomics uncovers the prolific and rare metabolic potential of the cyanobacterial genus Moorea.</title>
        <authorList>
            <person name="Leao T."/>
            <person name="Castelao G."/>
            <person name="Korobeynikov A."/>
            <person name="Monroe E.A."/>
            <person name="Podell S."/>
            <person name="Glukhov E."/>
            <person name="Allen E."/>
            <person name="Gerwick W.H."/>
            <person name="Gerwick L."/>
        </authorList>
    </citation>
    <scope>NUCLEOTIDE SEQUENCE [LARGE SCALE GENOMIC DNA]</scope>
    <source>
        <strain evidence="2">PAL-8-15-08-1</strain>
    </source>
</reference>
<dbReference type="EMBL" id="CP017599">
    <property type="protein sequence ID" value="AOX01287.1"/>
    <property type="molecule type" value="Genomic_DNA"/>
</dbReference>
<proteinExistence type="predicted"/>
<evidence type="ECO:0000313" key="1">
    <source>
        <dbReference type="EMBL" id="AOX01287.1"/>
    </source>
</evidence>
<evidence type="ECO:0000313" key="2">
    <source>
        <dbReference type="Proteomes" id="UP000177870"/>
    </source>
</evidence>
<protein>
    <submittedName>
        <fullName evidence="1">Uncharacterized protein</fullName>
    </submittedName>
</protein>
<accession>A0A1D8TUI5</accession>
<dbReference type="KEGG" id="mpro:BJP34_19245"/>
<dbReference type="RefSeq" id="WP_070393731.1">
    <property type="nucleotide sequence ID" value="NZ_CP017599.1"/>
</dbReference>
<sequence length="180" mass="20134">MAEDKITDYQDINNIPTFMEKVKTTYSITEELPINLSDNHPLSDMWAKSITVTEGTSPDPCYTATGSINDQFPFNFAEDFPFDSKDFSFLTNQDVAPELAMKLKIDVFQPIPEPEDRRGIKVTVFSVPQSDDYPNGVIVKKGLTFVDENGNTVTDDNLSTTKIPEESVVPTEADVKLDQL</sequence>
<gene>
    <name evidence="1" type="ORF">BJP34_19245</name>
</gene>